<gene>
    <name evidence="4" type="ORF">BKA55DRAFT_546998</name>
</gene>
<feature type="region of interest" description="Disordered" evidence="2">
    <location>
        <begin position="75"/>
        <end position="183"/>
    </location>
</feature>
<evidence type="ECO:0000256" key="1">
    <source>
        <dbReference type="SAM" id="Coils"/>
    </source>
</evidence>
<feature type="compositionally biased region" description="Basic and acidic residues" evidence="2">
    <location>
        <begin position="117"/>
        <end position="131"/>
    </location>
</feature>
<organism evidence="4 5">
    <name type="scientific">Fusarium redolens</name>
    <dbReference type="NCBI Taxonomy" id="48865"/>
    <lineage>
        <taxon>Eukaryota</taxon>
        <taxon>Fungi</taxon>
        <taxon>Dikarya</taxon>
        <taxon>Ascomycota</taxon>
        <taxon>Pezizomycotina</taxon>
        <taxon>Sordariomycetes</taxon>
        <taxon>Hypocreomycetidae</taxon>
        <taxon>Hypocreales</taxon>
        <taxon>Nectriaceae</taxon>
        <taxon>Fusarium</taxon>
        <taxon>Fusarium redolens species complex</taxon>
    </lineage>
</organism>
<dbReference type="GeneID" id="70220932"/>
<accession>A0A9P9FXG5</accession>
<dbReference type="InterPro" id="IPR046347">
    <property type="entry name" value="bZIP_sf"/>
</dbReference>
<keyword evidence="5" id="KW-1185">Reference proteome</keyword>
<evidence type="ECO:0000256" key="2">
    <source>
        <dbReference type="SAM" id="MobiDB-lite"/>
    </source>
</evidence>
<feature type="domain" description="BZIP" evidence="3">
    <location>
        <begin position="193"/>
        <end position="208"/>
    </location>
</feature>
<dbReference type="Gene3D" id="1.20.5.170">
    <property type="match status" value="1"/>
</dbReference>
<comment type="caution">
    <text evidence="4">The sequence shown here is derived from an EMBL/GenBank/DDBJ whole genome shotgun (WGS) entry which is preliminary data.</text>
</comment>
<name>A0A9P9FXG5_FUSRE</name>
<feature type="compositionally biased region" description="Polar residues" evidence="2">
    <location>
        <begin position="75"/>
        <end position="84"/>
    </location>
</feature>
<dbReference type="PROSITE" id="PS00036">
    <property type="entry name" value="BZIP_BASIC"/>
    <property type="match status" value="1"/>
</dbReference>
<dbReference type="GO" id="GO:0003700">
    <property type="term" value="F:DNA-binding transcription factor activity"/>
    <property type="evidence" value="ECO:0007669"/>
    <property type="project" value="InterPro"/>
</dbReference>
<proteinExistence type="predicted"/>
<dbReference type="Proteomes" id="UP000720189">
    <property type="component" value="Unassembled WGS sequence"/>
</dbReference>
<reference evidence="4" key="1">
    <citation type="journal article" date="2021" name="Nat. Commun.">
        <title>Genetic determinants of endophytism in the Arabidopsis root mycobiome.</title>
        <authorList>
            <person name="Mesny F."/>
            <person name="Miyauchi S."/>
            <person name="Thiergart T."/>
            <person name="Pickel B."/>
            <person name="Atanasova L."/>
            <person name="Karlsson M."/>
            <person name="Huettel B."/>
            <person name="Barry K.W."/>
            <person name="Haridas S."/>
            <person name="Chen C."/>
            <person name="Bauer D."/>
            <person name="Andreopoulos W."/>
            <person name="Pangilinan J."/>
            <person name="LaButti K."/>
            <person name="Riley R."/>
            <person name="Lipzen A."/>
            <person name="Clum A."/>
            <person name="Drula E."/>
            <person name="Henrissat B."/>
            <person name="Kohler A."/>
            <person name="Grigoriev I.V."/>
            <person name="Martin F.M."/>
            <person name="Hacquard S."/>
        </authorList>
    </citation>
    <scope>NUCLEOTIDE SEQUENCE</scope>
    <source>
        <strain evidence="4">MPI-CAGE-AT-0023</strain>
    </source>
</reference>
<evidence type="ECO:0000313" key="5">
    <source>
        <dbReference type="Proteomes" id="UP000720189"/>
    </source>
</evidence>
<feature type="compositionally biased region" description="Polar residues" evidence="2">
    <location>
        <begin position="138"/>
        <end position="162"/>
    </location>
</feature>
<evidence type="ECO:0000259" key="3">
    <source>
        <dbReference type="PROSITE" id="PS00036"/>
    </source>
</evidence>
<keyword evidence="1" id="KW-0175">Coiled coil</keyword>
<protein>
    <recommendedName>
        <fullName evidence="3">BZIP domain-containing protein</fullName>
    </recommendedName>
</protein>
<dbReference type="RefSeq" id="XP_046041296.1">
    <property type="nucleotide sequence ID" value="XM_046190978.1"/>
</dbReference>
<dbReference type="AlphaFoldDB" id="A0A9P9FXG5"/>
<dbReference type="SUPFAM" id="SSF57959">
    <property type="entry name" value="Leucine zipper domain"/>
    <property type="match status" value="1"/>
</dbReference>
<dbReference type="OrthoDB" id="295274at2759"/>
<sequence>MEQGTTTLTDQTYDLSVIGNLDAASHLLGDEWYFASNDGNYQFALGETGQYIPRFLGDPTLAEWAVPLLSQELSTPQQDTSLANLASPPGSAEYRPESLVPQQASESTKLSISPDNTECRRSLSRQPEAKKRSVSYEVDSTSMRSTMNLSQDTSTTSPQIETPVQEVRPSTKRRGTANKASASQTKDIAYIKKVRERNKRAAIKVRIKQRETEKSLESAGKNLQQVNNRLTECAKELTSQVHDLKMQLLQHGTCDCVLIQEYIGNEANRYVQDTSG</sequence>
<feature type="coiled-coil region" evidence="1">
    <location>
        <begin position="191"/>
        <end position="236"/>
    </location>
</feature>
<evidence type="ECO:0000313" key="4">
    <source>
        <dbReference type="EMBL" id="KAH7207921.1"/>
    </source>
</evidence>
<dbReference type="EMBL" id="JAGMUX010000034">
    <property type="protein sequence ID" value="KAH7207921.1"/>
    <property type="molecule type" value="Genomic_DNA"/>
</dbReference>
<feature type="compositionally biased region" description="Polar residues" evidence="2">
    <location>
        <begin position="100"/>
        <end position="116"/>
    </location>
</feature>
<dbReference type="InterPro" id="IPR004827">
    <property type="entry name" value="bZIP"/>
</dbReference>